<sequence>MVILELVVTKTCSGSQGDDEQITQGQCTCGFGHHPLGCLCKDSEDIDCICPSNFGFNCSCSWNVSQIVSEDNIKSKIQSAIDLTCSNYKIQLIDSEYYESINIQKQGNFLIKGHETIGEQAQTIWRFCYFLLPRRTCLGHVRCTRCLLGQVRK</sequence>
<evidence type="ECO:0000313" key="1">
    <source>
        <dbReference type="EMBL" id="KAA6365683.1"/>
    </source>
</evidence>
<comment type="caution">
    <text evidence="1">The sequence shown here is derived from an EMBL/GenBank/DDBJ whole genome shotgun (WGS) entry which is preliminary data.</text>
</comment>
<dbReference type="EMBL" id="SNRW01020218">
    <property type="protein sequence ID" value="KAA6365683.1"/>
    <property type="molecule type" value="Genomic_DNA"/>
</dbReference>
<reference evidence="1 2" key="1">
    <citation type="submission" date="2019-03" db="EMBL/GenBank/DDBJ databases">
        <title>Single cell metagenomics reveals metabolic interactions within the superorganism composed of flagellate Streblomastix strix and complex community of Bacteroidetes bacteria on its surface.</title>
        <authorList>
            <person name="Treitli S.C."/>
            <person name="Kolisko M."/>
            <person name="Husnik F."/>
            <person name="Keeling P."/>
            <person name="Hampl V."/>
        </authorList>
    </citation>
    <scope>NUCLEOTIDE SEQUENCE [LARGE SCALE GENOMIC DNA]</scope>
    <source>
        <strain evidence="1">ST1C</strain>
    </source>
</reference>
<protein>
    <submittedName>
        <fullName evidence="1">Uncharacterized protein</fullName>
    </submittedName>
</protein>
<dbReference type="AlphaFoldDB" id="A0A5J4U695"/>
<accession>A0A5J4U695</accession>
<dbReference type="Proteomes" id="UP000324800">
    <property type="component" value="Unassembled WGS sequence"/>
</dbReference>
<name>A0A5J4U695_9EUKA</name>
<gene>
    <name evidence="1" type="ORF">EZS28_038791</name>
</gene>
<evidence type="ECO:0000313" key="2">
    <source>
        <dbReference type="Proteomes" id="UP000324800"/>
    </source>
</evidence>
<proteinExistence type="predicted"/>
<dbReference type="OrthoDB" id="283575at2759"/>
<organism evidence="1 2">
    <name type="scientific">Streblomastix strix</name>
    <dbReference type="NCBI Taxonomy" id="222440"/>
    <lineage>
        <taxon>Eukaryota</taxon>
        <taxon>Metamonada</taxon>
        <taxon>Preaxostyla</taxon>
        <taxon>Oxymonadida</taxon>
        <taxon>Streblomastigidae</taxon>
        <taxon>Streblomastix</taxon>
    </lineage>
</organism>